<comment type="catalytic activity">
    <reaction evidence="1">
        <text>S-ubiquitinyl-[E2 ubiquitin-conjugating enzyme]-L-cysteine + [acceptor protein]-L-lysine = [E2 ubiquitin-conjugating enzyme]-L-cysteine + N(6)-ubiquitinyl-[acceptor protein]-L-lysine.</text>
        <dbReference type="EC" id="2.3.2.27"/>
    </reaction>
</comment>
<comment type="pathway">
    <text evidence="3">Protein modification; protein ubiquitination.</text>
</comment>
<feature type="coiled-coil region" evidence="12">
    <location>
        <begin position="149"/>
        <end position="197"/>
    </location>
</feature>
<evidence type="ECO:0000256" key="9">
    <source>
        <dbReference type="ARBA" id="ARBA00022833"/>
    </source>
</evidence>
<name>A0ABQ8XUV3_9EUKA</name>
<evidence type="ECO:0000256" key="10">
    <source>
        <dbReference type="ARBA" id="ARBA00023136"/>
    </source>
</evidence>
<sequence length="376" mass="44276">MSEQTNSNRIMRWCTSCGDVHTLDPKQWHKIRNEGGLYYLGSTPVSFTLIHDPDKSCEKGGNGHQTHEKDEFVCDPQFLENEKKFQQLVFSLQKKTNFKEEKPEPVTQRATHQKEFQTQEQKQRIQYNKKQKSITNLEDFNDFGILKFDNEDEKEIEKEKEKEKEIEIEIKKEKDQKKEIEIEIEEENQEQENESTLSKCGICFDTSIDPVLTNCGHLFCWPCLSRWLEIGKRTCPICKNPLRKKKHIVSIYNPTQNSQLKNHSYDKMKKLPRRSRGSRNRNTQRNGIRLPNGDFIPLNQAGFNFSSGLGSIFRNNFEQQFMYNRNQNVNGSVNGNEDENNEQTNRPEQNKQTVLMKILIILILFFLIVLSEFSYY</sequence>
<dbReference type="Pfam" id="PF00097">
    <property type="entry name" value="zf-C3HC4"/>
    <property type="match status" value="1"/>
</dbReference>
<evidence type="ECO:0000256" key="12">
    <source>
        <dbReference type="SAM" id="Coils"/>
    </source>
</evidence>
<feature type="compositionally biased region" description="Basic and acidic residues" evidence="13">
    <location>
        <begin position="112"/>
        <end position="122"/>
    </location>
</feature>
<keyword evidence="7 11" id="KW-0863">Zinc-finger</keyword>
<dbReference type="InterPro" id="IPR017907">
    <property type="entry name" value="Znf_RING_CS"/>
</dbReference>
<keyword evidence="17" id="KW-1185">Reference proteome</keyword>
<evidence type="ECO:0000256" key="2">
    <source>
        <dbReference type="ARBA" id="ARBA00004308"/>
    </source>
</evidence>
<dbReference type="InterPro" id="IPR045103">
    <property type="entry name" value="RNF5/RNF185-like"/>
</dbReference>
<feature type="transmembrane region" description="Helical" evidence="14">
    <location>
        <begin position="354"/>
        <end position="375"/>
    </location>
</feature>
<organism evidence="16 17">
    <name type="scientific">Anaeramoeba flamelloides</name>
    <dbReference type="NCBI Taxonomy" id="1746091"/>
    <lineage>
        <taxon>Eukaryota</taxon>
        <taxon>Metamonada</taxon>
        <taxon>Anaeramoebidae</taxon>
        <taxon>Anaeramoeba</taxon>
    </lineage>
</organism>
<evidence type="ECO:0000313" key="17">
    <source>
        <dbReference type="Proteomes" id="UP001150062"/>
    </source>
</evidence>
<evidence type="ECO:0000256" key="11">
    <source>
        <dbReference type="PROSITE-ProRule" id="PRU00175"/>
    </source>
</evidence>
<keyword evidence="6" id="KW-0479">Metal-binding</keyword>
<evidence type="ECO:0000313" key="16">
    <source>
        <dbReference type="EMBL" id="KAJ6236145.1"/>
    </source>
</evidence>
<keyword evidence="14" id="KW-0812">Transmembrane</keyword>
<keyword evidence="9" id="KW-0862">Zinc</keyword>
<dbReference type="InterPro" id="IPR001841">
    <property type="entry name" value="Znf_RING"/>
</dbReference>
<keyword evidence="14" id="KW-1133">Transmembrane helix</keyword>
<accession>A0ABQ8XUV3</accession>
<dbReference type="Proteomes" id="UP001150062">
    <property type="component" value="Unassembled WGS sequence"/>
</dbReference>
<dbReference type="EC" id="2.3.2.27" evidence="4"/>
<reference evidence="16" key="1">
    <citation type="submission" date="2022-08" db="EMBL/GenBank/DDBJ databases">
        <title>Novel sulfate-reducing endosymbionts in the free-living metamonad Anaeramoeba.</title>
        <authorList>
            <person name="Jerlstrom-Hultqvist J."/>
            <person name="Cepicka I."/>
            <person name="Gallot-Lavallee L."/>
            <person name="Salas-Leiva D."/>
            <person name="Curtis B.A."/>
            <person name="Zahonova K."/>
            <person name="Pipaliya S."/>
            <person name="Dacks J."/>
            <person name="Roger A.J."/>
        </authorList>
    </citation>
    <scope>NUCLEOTIDE SEQUENCE</scope>
    <source>
        <strain evidence="16">Schooner1</strain>
    </source>
</reference>
<evidence type="ECO:0000256" key="6">
    <source>
        <dbReference type="ARBA" id="ARBA00022723"/>
    </source>
</evidence>
<evidence type="ECO:0000256" key="3">
    <source>
        <dbReference type="ARBA" id="ARBA00004906"/>
    </source>
</evidence>
<dbReference type="EMBL" id="JAOAOG010000246">
    <property type="protein sequence ID" value="KAJ6236145.1"/>
    <property type="molecule type" value="Genomic_DNA"/>
</dbReference>
<dbReference type="PANTHER" id="PTHR12313">
    <property type="entry name" value="E3 UBIQUITIN-PROTEIN LIGASE RNF5-RELATED"/>
    <property type="match status" value="1"/>
</dbReference>
<comment type="caution">
    <text evidence="16">The sequence shown here is derived from an EMBL/GenBank/DDBJ whole genome shotgun (WGS) entry which is preliminary data.</text>
</comment>
<dbReference type="InterPro" id="IPR018957">
    <property type="entry name" value="Znf_C3HC4_RING-type"/>
</dbReference>
<comment type="subcellular location">
    <subcellularLocation>
        <location evidence="2">Endomembrane system</location>
    </subcellularLocation>
</comment>
<evidence type="ECO:0000256" key="4">
    <source>
        <dbReference type="ARBA" id="ARBA00012483"/>
    </source>
</evidence>
<evidence type="ECO:0000256" key="14">
    <source>
        <dbReference type="SAM" id="Phobius"/>
    </source>
</evidence>
<gene>
    <name evidence="16" type="ORF">M0813_28066</name>
</gene>
<feature type="region of interest" description="Disordered" evidence="13">
    <location>
        <begin position="328"/>
        <end position="348"/>
    </location>
</feature>
<feature type="region of interest" description="Disordered" evidence="13">
    <location>
        <begin position="100"/>
        <end position="122"/>
    </location>
</feature>
<evidence type="ECO:0000256" key="1">
    <source>
        <dbReference type="ARBA" id="ARBA00000900"/>
    </source>
</evidence>
<dbReference type="SMART" id="SM00184">
    <property type="entry name" value="RING"/>
    <property type="match status" value="1"/>
</dbReference>
<evidence type="ECO:0000256" key="8">
    <source>
        <dbReference type="ARBA" id="ARBA00022786"/>
    </source>
</evidence>
<protein>
    <recommendedName>
        <fullName evidence="4">RING-type E3 ubiquitin transferase</fullName>
        <ecNumber evidence="4">2.3.2.27</ecNumber>
    </recommendedName>
</protein>
<feature type="domain" description="RING-type" evidence="15">
    <location>
        <begin position="200"/>
        <end position="239"/>
    </location>
</feature>
<proteinExistence type="predicted"/>
<keyword evidence="10 14" id="KW-0472">Membrane</keyword>
<evidence type="ECO:0000256" key="7">
    <source>
        <dbReference type="ARBA" id="ARBA00022771"/>
    </source>
</evidence>
<dbReference type="PROSITE" id="PS50089">
    <property type="entry name" value="ZF_RING_2"/>
    <property type="match status" value="1"/>
</dbReference>
<dbReference type="PROSITE" id="PS00518">
    <property type="entry name" value="ZF_RING_1"/>
    <property type="match status" value="1"/>
</dbReference>
<keyword evidence="5" id="KW-0808">Transferase</keyword>
<dbReference type="SUPFAM" id="SSF57850">
    <property type="entry name" value="RING/U-box"/>
    <property type="match status" value="1"/>
</dbReference>
<dbReference type="CDD" id="cd16534">
    <property type="entry name" value="RING-HC_RNF5-like"/>
    <property type="match status" value="1"/>
</dbReference>
<dbReference type="Gene3D" id="3.30.40.10">
    <property type="entry name" value="Zinc/RING finger domain, C3HC4 (zinc finger)"/>
    <property type="match status" value="1"/>
</dbReference>
<dbReference type="InterPro" id="IPR013083">
    <property type="entry name" value="Znf_RING/FYVE/PHD"/>
</dbReference>
<keyword evidence="8" id="KW-0833">Ubl conjugation pathway</keyword>
<keyword evidence="12" id="KW-0175">Coiled coil</keyword>
<evidence type="ECO:0000256" key="5">
    <source>
        <dbReference type="ARBA" id="ARBA00022679"/>
    </source>
</evidence>
<evidence type="ECO:0000259" key="15">
    <source>
        <dbReference type="PROSITE" id="PS50089"/>
    </source>
</evidence>
<evidence type="ECO:0000256" key="13">
    <source>
        <dbReference type="SAM" id="MobiDB-lite"/>
    </source>
</evidence>